<name>A0AAV5GPV5_9BASI</name>
<gene>
    <name evidence="2" type="ORF">Rhopal_004568-T1</name>
</gene>
<reference evidence="2 3" key="1">
    <citation type="submission" date="2021-12" db="EMBL/GenBank/DDBJ databases">
        <title>High titer production of polyol ester of fatty acids by Rhodotorula paludigena BS15 towards product separation-free biomass refinery.</title>
        <authorList>
            <person name="Mano J."/>
            <person name="Ono H."/>
            <person name="Tanaka T."/>
            <person name="Naito K."/>
            <person name="Sushida H."/>
            <person name="Ike M."/>
            <person name="Tokuyasu K."/>
            <person name="Kitaoka M."/>
        </authorList>
    </citation>
    <scope>NUCLEOTIDE SEQUENCE [LARGE SCALE GENOMIC DNA]</scope>
    <source>
        <strain evidence="2 3">BS15</strain>
    </source>
</reference>
<proteinExistence type="predicted"/>
<dbReference type="EMBL" id="BQKY01000009">
    <property type="protein sequence ID" value="GJN91545.1"/>
    <property type="molecule type" value="Genomic_DNA"/>
</dbReference>
<feature type="compositionally biased region" description="Low complexity" evidence="1">
    <location>
        <begin position="170"/>
        <end position="185"/>
    </location>
</feature>
<evidence type="ECO:0000256" key="1">
    <source>
        <dbReference type="SAM" id="MobiDB-lite"/>
    </source>
</evidence>
<sequence length="224" mass="22929">MPLSSSAPVASTSRIPYAPPANPAQARALHTSRPFFSPRRSASARAHLIHPLARQRLTNLSFLLAGALSVVTVSLGMSGTFGDAAPGCPARKDARVSLEGAEAYGPSGGRGEPRKRNEAAGDAGWWKGKGRFLDDPVVPAQQAHGAAAPRGAYVPPARSAQAQAHGNRDASAAPLPAVPPSGAAVESARSVAGGARIGGRAAEPQQQHGTGGWTSWMGTNERVV</sequence>
<feature type="compositionally biased region" description="Polar residues" evidence="1">
    <location>
        <begin position="1"/>
        <end position="14"/>
    </location>
</feature>
<feature type="compositionally biased region" description="Low complexity" evidence="1">
    <location>
        <begin position="192"/>
        <end position="202"/>
    </location>
</feature>
<dbReference type="AlphaFoldDB" id="A0AAV5GPV5"/>
<comment type="caution">
    <text evidence="2">The sequence shown here is derived from an EMBL/GenBank/DDBJ whole genome shotgun (WGS) entry which is preliminary data.</text>
</comment>
<feature type="region of interest" description="Disordered" evidence="1">
    <location>
        <begin position="1"/>
        <end position="26"/>
    </location>
</feature>
<protein>
    <submittedName>
        <fullName evidence="2">Uncharacterized protein</fullName>
    </submittedName>
</protein>
<keyword evidence="3" id="KW-1185">Reference proteome</keyword>
<feature type="region of interest" description="Disordered" evidence="1">
    <location>
        <begin position="141"/>
        <end position="224"/>
    </location>
</feature>
<evidence type="ECO:0000313" key="2">
    <source>
        <dbReference type="EMBL" id="GJN91545.1"/>
    </source>
</evidence>
<dbReference type="Proteomes" id="UP001342314">
    <property type="component" value="Unassembled WGS sequence"/>
</dbReference>
<accession>A0AAV5GPV5</accession>
<organism evidence="2 3">
    <name type="scientific">Rhodotorula paludigena</name>
    <dbReference type="NCBI Taxonomy" id="86838"/>
    <lineage>
        <taxon>Eukaryota</taxon>
        <taxon>Fungi</taxon>
        <taxon>Dikarya</taxon>
        <taxon>Basidiomycota</taxon>
        <taxon>Pucciniomycotina</taxon>
        <taxon>Microbotryomycetes</taxon>
        <taxon>Sporidiobolales</taxon>
        <taxon>Sporidiobolaceae</taxon>
        <taxon>Rhodotorula</taxon>
    </lineage>
</organism>
<evidence type="ECO:0000313" key="3">
    <source>
        <dbReference type="Proteomes" id="UP001342314"/>
    </source>
</evidence>
<feature type="region of interest" description="Disordered" evidence="1">
    <location>
        <begin position="102"/>
        <end position="121"/>
    </location>
</feature>